<dbReference type="PATRIC" id="fig|47500.8.peg.5684"/>
<keyword evidence="5" id="KW-1185">Reference proteome</keyword>
<keyword evidence="2" id="KW-0812">Transmembrane</keyword>
<evidence type="ECO:0000313" key="6">
    <source>
        <dbReference type="Proteomes" id="UP000182836"/>
    </source>
</evidence>
<name>A0A0D1YE35_ANEMI</name>
<organism evidence="3 5">
    <name type="scientific">Aneurinibacillus migulanus</name>
    <name type="common">Bacillus migulanus</name>
    <dbReference type="NCBI Taxonomy" id="47500"/>
    <lineage>
        <taxon>Bacteria</taxon>
        <taxon>Bacillati</taxon>
        <taxon>Bacillota</taxon>
        <taxon>Bacilli</taxon>
        <taxon>Bacillales</taxon>
        <taxon>Paenibacillaceae</taxon>
        <taxon>Aneurinibacillus group</taxon>
        <taxon>Aneurinibacillus</taxon>
    </lineage>
</organism>
<reference evidence="4 6" key="2">
    <citation type="submission" date="2016-10" db="EMBL/GenBank/DDBJ databases">
        <authorList>
            <person name="de Groot N.N."/>
        </authorList>
    </citation>
    <scope>NUCLEOTIDE SEQUENCE [LARGE SCALE GENOMIC DNA]</scope>
    <source>
        <strain evidence="4 6">DSM 2895</strain>
    </source>
</reference>
<keyword evidence="2" id="KW-0472">Membrane</keyword>
<proteinExistence type="predicted"/>
<dbReference type="EMBL" id="FNED01000021">
    <property type="protein sequence ID" value="SDJ57069.1"/>
    <property type="molecule type" value="Genomic_DNA"/>
</dbReference>
<evidence type="ECO:0000313" key="4">
    <source>
        <dbReference type="EMBL" id="SDJ57069.1"/>
    </source>
</evidence>
<dbReference type="AlphaFoldDB" id="A0A0D1YE35"/>
<evidence type="ECO:0000256" key="1">
    <source>
        <dbReference type="SAM" id="MobiDB-lite"/>
    </source>
</evidence>
<keyword evidence="2" id="KW-1133">Transmembrane helix</keyword>
<dbReference type="EMBL" id="LGUG01000004">
    <property type="protein sequence ID" value="KON96873.1"/>
    <property type="molecule type" value="Genomic_DNA"/>
</dbReference>
<accession>A0A0D1YE35</accession>
<reference evidence="3 5" key="1">
    <citation type="submission" date="2015-07" db="EMBL/GenBank/DDBJ databases">
        <title>Fjat-14205 dsm 2895.</title>
        <authorList>
            <person name="Liu B."/>
            <person name="Wang J."/>
            <person name="Zhu Y."/>
            <person name="Liu G."/>
            <person name="Chen Q."/>
            <person name="Chen Z."/>
            <person name="Lan J."/>
            <person name="Che J."/>
            <person name="Ge C."/>
            <person name="Shi H."/>
            <person name="Pan Z."/>
            <person name="Liu X."/>
        </authorList>
    </citation>
    <scope>NUCLEOTIDE SEQUENCE [LARGE SCALE GENOMIC DNA]</scope>
    <source>
        <strain evidence="3 5">DSM 2895</strain>
    </source>
</reference>
<evidence type="ECO:0000256" key="2">
    <source>
        <dbReference type="SAM" id="Phobius"/>
    </source>
</evidence>
<dbReference type="Proteomes" id="UP000182836">
    <property type="component" value="Unassembled WGS sequence"/>
</dbReference>
<dbReference type="OrthoDB" id="9914330at2"/>
<dbReference type="RefSeq" id="WP_043065231.1">
    <property type="nucleotide sequence ID" value="NZ_BJOA01000072.1"/>
</dbReference>
<protein>
    <submittedName>
        <fullName evidence="3">Uncharacterized protein</fullName>
    </submittedName>
</protein>
<dbReference type="Proteomes" id="UP000037269">
    <property type="component" value="Unassembled WGS sequence"/>
</dbReference>
<dbReference type="GeneID" id="42306809"/>
<sequence>MKRKTLIKFYTCMVLIGFNAILWSYMWQEFKQTRADATASRHHPQPKTELTESHKMKQQPADDPVIASERADSDSSVVQKKAGGEEAAAFLAYERLLHETEYAEGKRDKYVSLVEEQILNGQRSNEIDYTVLKDANAVFRDISKRLNSIEISGDISEQSKNAAYQAKTALSESYWNKADAIVSLANFLDTNDVEWKKKYERKIEKSEKYKQDSINALRVQKTKLGISK</sequence>
<feature type="transmembrane region" description="Helical" evidence="2">
    <location>
        <begin position="7"/>
        <end position="27"/>
    </location>
</feature>
<feature type="region of interest" description="Disordered" evidence="1">
    <location>
        <begin position="37"/>
        <end position="63"/>
    </location>
</feature>
<evidence type="ECO:0000313" key="5">
    <source>
        <dbReference type="Proteomes" id="UP000037269"/>
    </source>
</evidence>
<gene>
    <name evidence="3" type="ORF">AF333_16695</name>
    <name evidence="4" type="ORF">SAMN04487909_12119</name>
</gene>
<evidence type="ECO:0000313" key="3">
    <source>
        <dbReference type="EMBL" id="KON96873.1"/>
    </source>
</evidence>